<evidence type="ECO:0000313" key="3">
    <source>
        <dbReference type="EMBL" id="MBF1265437.1"/>
    </source>
</evidence>
<gene>
    <name evidence="4" type="ORF">CYK00_01840</name>
    <name evidence="3" type="ORF">HXM80_07120</name>
</gene>
<dbReference type="EMBL" id="JABZQQ010000054">
    <property type="protein sequence ID" value="MBF1265437.1"/>
    <property type="molecule type" value="Genomic_DNA"/>
</dbReference>
<dbReference type="AlphaFoldDB" id="A0A2I1XDS7"/>
<keyword evidence="1" id="KW-1133">Transmembrane helix</keyword>
<evidence type="ECO:0000313" key="5">
    <source>
        <dbReference type="Proteomes" id="UP000234767"/>
    </source>
</evidence>
<dbReference type="InterPro" id="IPR005182">
    <property type="entry name" value="YdbS-like_PH"/>
</dbReference>
<evidence type="ECO:0000259" key="2">
    <source>
        <dbReference type="Pfam" id="PF03703"/>
    </source>
</evidence>
<evidence type="ECO:0000313" key="4">
    <source>
        <dbReference type="EMBL" id="PLA40788.1"/>
    </source>
</evidence>
<name>A0A2I1XDS7_NEISI</name>
<dbReference type="RefSeq" id="WP_101809792.1">
    <property type="nucleotide sequence ID" value="NZ_CAUOMS010000085.1"/>
</dbReference>
<comment type="caution">
    <text evidence="4">The sequence shown here is derived from an EMBL/GenBank/DDBJ whole genome shotgun (WGS) entry which is preliminary data.</text>
</comment>
<proteinExistence type="predicted"/>
<dbReference type="GeneID" id="64351463"/>
<dbReference type="Proteomes" id="UP000234767">
    <property type="component" value="Unassembled WGS sequence"/>
</dbReference>
<dbReference type="EMBL" id="PKJO01000002">
    <property type="protein sequence ID" value="PLA40788.1"/>
    <property type="molecule type" value="Genomic_DNA"/>
</dbReference>
<organism evidence="4 5">
    <name type="scientific">Neisseria sicca</name>
    <dbReference type="NCBI Taxonomy" id="490"/>
    <lineage>
        <taxon>Bacteria</taxon>
        <taxon>Pseudomonadati</taxon>
        <taxon>Pseudomonadota</taxon>
        <taxon>Betaproteobacteria</taxon>
        <taxon>Neisseriales</taxon>
        <taxon>Neisseriaceae</taxon>
        <taxon>Neisseria</taxon>
    </lineage>
</organism>
<evidence type="ECO:0000256" key="1">
    <source>
        <dbReference type="SAM" id="Phobius"/>
    </source>
</evidence>
<dbReference type="Pfam" id="PF03703">
    <property type="entry name" value="bPH_2"/>
    <property type="match status" value="1"/>
</dbReference>
<keyword evidence="1" id="KW-0472">Membrane</keyword>
<sequence>MASYIESSLGRSERIVYKAQVSWLSQFWGIVFGILLLMWVIGIVLIVSAVLNVMTTELALTNKRVIAKFGFIRRQTIELNINRIESISVNQGFWGRIFNYGSIVVRGTGGSHAPIPYIARPMEFRQQFNDFIDNEIDVASKNQIEVKPPAV</sequence>
<dbReference type="PANTHER" id="PTHR37938">
    <property type="entry name" value="BLL0215 PROTEIN"/>
    <property type="match status" value="1"/>
</dbReference>
<dbReference type="PANTHER" id="PTHR37938:SF1">
    <property type="entry name" value="BLL0215 PROTEIN"/>
    <property type="match status" value="1"/>
</dbReference>
<accession>A0A2I1XDS7</accession>
<reference evidence="3" key="2">
    <citation type="submission" date="2020-04" db="EMBL/GenBank/DDBJ databases">
        <title>Deep metagenomics examines the oral microbiome during advanced dental caries in children, revealing novel taxa and co-occurrences with host molecules.</title>
        <authorList>
            <person name="Baker J.L."/>
            <person name="Morton J.T."/>
            <person name="Dinis M."/>
            <person name="Alvarez R."/>
            <person name="Tran N.C."/>
            <person name="Knight R."/>
            <person name="Edlund A."/>
        </authorList>
    </citation>
    <scope>NUCLEOTIDE SEQUENCE</scope>
    <source>
        <strain evidence="3">JCVI_32_bin.62</strain>
    </source>
</reference>
<keyword evidence="1" id="KW-0812">Transmembrane</keyword>
<reference evidence="4 5" key="1">
    <citation type="submission" date="2017-12" db="EMBL/GenBank/DDBJ databases">
        <title>Phylogenetic diversity of female urinary microbiome.</title>
        <authorList>
            <person name="Thomas-White K."/>
            <person name="Wolfe A.J."/>
        </authorList>
    </citation>
    <scope>NUCLEOTIDE SEQUENCE [LARGE SCALE GENOMIC DNA]</scope>
    <source>
        <strain evidence="4 5">UMB0321</strain>
    </source>
</reference>
<dbReference type="Proteomes" id="UP000780345">
    <property type="component" value="Unassembled WGS sequence"/>
</dbReference>
<feature type="domain" description="YdbS-like PH" evidence="2">
    <location>
        <begin position="54"/>
        <end position="121"/>
    </location>
</feature>
<protein>
    <submittedName>
        <fullName evidence="3">PH domain-containing protein</fullName>
    </submittedName>
</protein>
<feature type="transmembrane region" description="Helical" evidence="1">
    <location>
        <begin position="27"/>
        <end position="54"/>
    </location>
</feature>